<feature type="domain" description="Nudix hydrolase" evidence="8">
    <location>
        <begin position="48"/>
        <end position="176"/>
    </location>
</feature>
<dbReference type="InterPro" id="IPR000086">
    <property type="entry name" value="NUDIX_hydrolase_dom"/>
</dbReference>
<evidence type="ECO:0000256" key="5">
    <source>
        <dbReference type="ARBA" id="ARBA00022801"/>
    </source>
</evidence>
<comment type="caution">
    <text evidence="9">The sequence shown here is derived from an EMBL/GenBank/DDBJ whole genome shotgun (WGS) entry which is preliminary data.</text>
</comment>
<dbReference type="Proteomes" id="UP001620597">
    <property type="component" value="Unassembled WGS sequence"/>
</dbReference>
<dbReference type="RefSeq" id="WP_416205482.1">
    <property type="nucleotide sequence ID" value="NZ_JBBKTX010000007.1"/>
</dbReference>
<evidence type="ECO:0000256" key="1">
    <source>
        <dbReference type="ARBA" id="ARBA00000847"/>
    </source>
</evidence>
<proteinExistence type="inferred from homology"/>
<protein>
    <recommendedName>
        <fullName evidence="4">GDP-mannose pyrophosphatase</fullName>
    </recommendedName>
    <alternativeName>
        <fullName evidence="6">GDP-mannose hydrolase</fullName>
    </alternativeName>
    <alternativeName>
        <fullName evidence="7">GDPMK</fullName>
    </alternativeName>
</protein>
<sequence>MSQNDQQQRGPWTIVSAQSVYENPWIRVDDHKVIAPTGKPGIYGTVTFKNRAIAVLPVADNGDTWLVGQHRFPLDQYSWELPMGGGPLDEAPELAARRELQEETGLVAEQWQSLGYFHVSNCITNEEAFAYLACGLTEGKPCFDETEQLDIQRIPFTEALAMTLDGRITDLLTVAVIQRARLLGLVDA</sequence>
<organism evidence="9 10">
    <name type="scientific">Oceanobacter antarcticus</name>
    <dbReference type="NCBI Taxonomy" id="3133425"/>
    <lineage>
        <taxon>Bacteria</taxon>
        <taxon>Pseudomonadati</taxon>
        <taxon>Pseudomonadota</taxon>
        <taxon>Gammaproteobacteria</taxon>
        <taxon>Oceanospirillales</taxon>
        <taxon>Oceanospirillaceae</taxon>
        <taxon>Oceanobacter</taxon>
    </lineage>
</organism>
<dbReference type="Pfam" id="PF00293">
    <property type="entry name" value="NUDIX"/>
    <property type="match status" value="1"/>
</dbReference>
<evidence type="ECO:0000256" key="2">
    <source>
        <dbReference type="ARBA" id="ARBA00001946"/>
    </source>
</evidence>
<dbReference type="PROSITE" id="PS00893">
    <property type="entry name" value="NUDIX_BOX"/>
    <property type="match status" value="1"/>
</dbReference>
<dbReference type="PANTHER" id="PTHR11839">
    <property type="entry name" value="UDP/ADP-SUGAR PYROPHOSPHATASE"/>
    <property type="match status" value="1"/>
</dbReference>
<dbReference type="InterPro" id="IPR015797">
    <property type="entry name" value="NUDIX_hydrolase-like_dom_sf"/>
</dbReference>
<accession>A0ABW8NGS1</accession>
<dbReference type="SUPFAM" id="SSF55811">
    <property type="entry name" value="Nudix"/>
    <property type="match status" value="1"/>
</dbReference>
<dbReference type="EMBL" id="JBBKTX010000007">
    <property type="protein sequence ID" value="MFK4752158.1"/>
    <property type="molecule type" value="Genomic_DNA"/>
</dbReference>
<evidence type="ECO:0000256" key="3">
    <source>
        <dbReference type="ARBA" id="ARBA00007275"/>
    </source>
</evidence>
<reference evidence="9 10" key="1">
    <citation type="submission" date="2024-03" db="EMBL/GenBank/DDBJ databases">
        <title>High-quality draft genome sequence of Oceanobacter sp. wDCs-4.</title>
        <authorList>
            <person name="Dong C."/>
        </authorList>
    </citation>
    <scope>NUCLEOTIDE SEQUENCE [LARGE SCALE GENOMIC DNA]</scope>
    <source>
        <strain evidence="10">wDCs-4</strain>
    </source>
</reference>
<dbReference type="GO" id="GO:0016787">
    <property type="term" value="F:hydrolase activity"/>
    <property type="evidence" value="ECO:0007669"/>
    <property type="project" value="UniProtKB-KW"/>
</dbReference>
<dbReference type="Gene3D" id="3.90.79.10">
    <property type="entry name" value="Nucleoside Triphosphate Pyrophosphohydrolase"/>
    <property type="match status" value="1"/>
</dbReference>
<comment type="similarity">
    <text evidence="3">Belongs to the Nudix hydrolase family. NudK subfamily.</text>
</comment>
<evidence type="ECO:0000256" key="7">
    <source>
        <dbReference type="ARBA" id="ARBA00032272"/>
    </source>
</evidence>
<comment type="cofactor">
    <cofactor evidence="2">
        <name>Mg(2+)</name>
        <dbReference type="ChEBI" id="CHEBI:18420"/>
    </cofactor>
</comment>
<dbReference type="CDD" id="cd24161">
    <property type="entry name" value="NUDIX_ADPRase_Ndx2"/>
    <property type="match status" value="1"/>
</dbReference>
<keyword evidence="10" id="KW-1185">Reference proteome</keyword>
<gene>
    <name evidence="9" type="ORF">WG929_07030</name>
</gene>
<evidence type="ECO:0000313" key="10">
    <source>
        <dbReference type="Proteomes" id="UP001620597"/>
    </source>
</evidence>
<evidence type="ECO:0000256" key="4">
    <source>
        <dbReference type="ARBA" id="ARBA00016377"/>
    </source>
</evidence>
<dbReference type="InterPro" id="IPR020084">
    <property type="entry name" value="NUDIX_hydrolase_CS"/>
</dbReference>
<evidence type="ECO:0000259" key="8">
    <source>
        <dbReference type="PROSITE" id="PS51462"/>
    </source>
</evidence>
<dbReference type="PROSITE" id="PS51462">
    <property type="entry name" value="NUDIX"/>
    <property type="match status" value="1"/>
</dbReference>
<comment type="catalytic activity">
    <reaction evidence="1">
        <text>GDP-alpha-D-mannose + H2O = alpha-D-mannose 1-phosphate + GMP + 2 H(+)</text>
        <dbReference type="Rhea" id="RHEA:27978"/>
        <dbReference type="ChEBI" id="CHEBI:15377"/>
        <dbReference type="ChEBI" id="CHEBI:15378"/>
        <dbReference type="ChEBI" id="CHEBI:57527"/>
        <dbReference type="ChEBI" id="CHEBI:58115"/>
        <dbReference type="ChEBI" id="CHEBI:58409"/>
    </reaction>
</comment>
<name>A0ABW8NGS1_9GAMM</name>
<evidence type="ECO:0000313" key="9">
    <source>
        <dbReference type="EMBL" id="MFK4752158.1"/>
    </source>
</evidence>
<evidence type="ECO:0000256" key="6">
    <source>
        <dbReference type="ARBA" id="ARBA00032162"/>
    </source>
</evidence>
<dbReference type="PANTHER" id="PTHR11839:SF18">
    <property type="entry name" value="NUDIX HYDROLASE DOMAIN-CONTAINING PROTEIN"/>
    <property type="match status" value="1"/>
</dbReference>
<keyword evidence="5 9" id="KW-0378">Hydrolase</keyword>